<dbReference type="GeneID" id="1733471"/>
<dbReference type="EMBL" id="MN129721">
    <property type="protein sequence ID" value="QIM58130.1"/>
    <property type="molecule type" value="Genomic_DNA"/>
</dbReference>
<evidence type="ECO:0000313" key="8">
    <source>
        <dbReference type="EMBL" id="QIM58130.1"/>
    </source>
</evidence>
<evidence type="ECO:0000313" key="2">
    <source>
        <dbReference type="EMBL" id="APP94111.1"/>
    </source>
</evidence>
<accession>A0A1L5YQQ9</accession>
<dbReference type="Proteomes" id="UP000422840">
    <property type="component" value="Segment"/>
</dbReference>
<evidence type="ECO:0000313" key="7">
    <source>
        <dbReference type="EMBL" id="QGQ63319.1"/>
    </source>
</evidence>
<evidence type="ECO:0000313" key="11">
    <source>
        <dbReference type="Proteomes" id="UP000425566"/>
    </source>
</evidence>
<dbReference type="EMBL" id="KX247011">
    <property type="protein sequence ID" value="APP94078.1"/>
    <property type="molecule type" value="Genomic_DNA"/>
</dbReference>
<dbReference type="Proteomes" id="UP000315483">
    <property type="component" value="Segment"/>
</dbReference>
<evidence type="ECO:0000313" key="12">
    <source>
        <dbReference type="Proteomes" id="UP000503487"/>
    </source>
</evidence>
<evidence type="ECO:0000313" key="5">
    <source>
        <dbReference type="EMBL" id="QGQ62276.1"/>
    </source>
</evidence>
<dbReference type="RefSeq" id="NP_043902.1">
    <property type="nucleotide sequence ID" value="NC_001720.1"/>
</dbReference>
<dbReference type="EMBL" id="MK572848">
    <property type="protein sequence ID" value="QGQ62312.1"/>
    <property type="molecule type" value="Genomic_DNA"/>
</dbReference>
<reference evidence="2" key="1">
    <citation type="journal article" date="2016" name="Infect. Genet. Evol.">
        <title>Whole genome sequencing of Fowl aviadenovirus A - a causative agent of gizzard erosion and ulceration, in adult laying hens.</title>
        <authorList>
            <person name="Matczuk A.K."/>
            <person name="Niczyporuk J.S."/>
            <person name="Kuczkowski M."/>
            <person name="Wozniakowski G."/>
            <person name="Nowak M."/>
            <person name="Wieliczko A."/>
        </authorList>
    </citation>
    <scope>NUCLEOTIDE SEQUENCE [LARGE SCALE GENOMIC DNA]</scope>
    <source>
        <strain evidence="2">61/11z</strain>
        <strain evidence="1">W-15</strain>
    </source>
</reference>
<dbReference type="InterPro" id="IPR020226">
    <property type="entry name" value="Avian_adenovirus_Orf17"/>
</dbReference>
<sequence length="179" mass="20922">MPLYLCFGAAAPVSILWREELFWGFVAAVKRRWHTVYARTNVDIQYPMAYCVGIQSLSPCKCHVTVVVCLTFLDLRMSAINEATKIMRAFFKTFFYHHGKVPRGRWFKLYRNDWCKDPNLTVGNYIVASGALPLMLGWARSTGLRFSTFTYSDEALWSHRRRDRRLARRREKLENKVSG</sequence>
<dbReference type="Proteomes" id="UP000320767">
    <property type="component" value="Segment"/>
</dbReference>
<dbReference type="Proteomes" id="UP000425128">
    <property type="component" value="Segment"/>
</dbReference>
<reference evidence="9 10" key="4">
    <citation type="journal article" date="2019" name="Viruses">
        <title>Fowl Adenovirus (FAdV) Recombination with Intertypic Crossovers in Genomes of FAdV-D and FAdV-E, Displaying Hybrid Serological Phenotypes.</title>
        <authorList>
            <person name="Schachner A."/>
            <person name="Gonzalez G."/>
            <person name="Endler L."/>
            <person name="Ito K."/>
            <person name="Hess M."/>
        </authorList>
    </citation>
    <scope>NUCLEOTIDE SEQUENCE [LARGE SCALE GENOMIC DNA]</scope>
    <source>
        <strain evidence="6 9">11-7127</strain>
        <strain evidence="7 11">CELO-CORR</strain>
        <strain evidence="5 10">OTE</strain>
    </source>
</reference>
<dbReference type="EMBL" id="MK050972">
    <property type="protein sequence ID" value="AZI71496.1"/>
    <property type="molecule type" value="Genomic_DNA"/>
</dbReference>
<reference evidence="3" key="2">
    <citation type="journal article" date="2017" name="Genome Announc.">
        <title>Genome Sequence of Fowl Aviadenovirus A Strain JM1/1, Which Caused Gizzard Erosions in Japan.</title>
        <authorList>
            <person name="Thanasut K."/>
            <person name="Fujino K."/>
            <person name="Taharaguchi M."/>
            <person name="Taharaguchi S."/>
            <person name="Shimokawa F."/>
            <person name="Murakami M."/>
            <person name="Takase K."/>
        </authorList>
    </citation>
    <scope>NUCLEOTIDE SEQUENCE [LARGE SCALE GENOMIC DNA]</scope>
    <source>
        <strain evidence="3">JM1/1</strain>
    </source>
</reference>
<evidence type="ECO:0000313" key="9">
    <source>
        <dbReference type="Proteomes" id="UP000422840"/>
    </source>
</evidence>
<dbReference type="Pfam" id="PF17611">
    <property type="entry name" value="DUF5506"/>
    <property type="match status" value="1"/>
</dbReference>
<dbReference type="EMBL" id="KX247012">
    <property type="protein sequence ID" value="APP94111.1"/>
    <property type="molecule type" value="Genomic_DNA"/>
</dbReference>
<evidence type="ECO:0000313" key="3">
    <source>
        <dbReference type="EMBL" id="ASU56033.1"/>
    </source>
</evidence>
<reference evidence="4" key="3">
    <citation type="submission" date="2018-10" db="EMBL/GenBank/DDBJ databases">
        <authorList>
            <person name="Zhang M."/>
            <person name="Wu Y."/>
            <person name="Zhang X."/>
        </authorList>
    </citation>
    <scope>NUCLEOTIDE SEQUENCE [LARGE SCALE GENOMIC DNA]</scope>
    <source>
        <strain evidence="4">FAdV-1</strain>
    </source>
</reference>
<evidence type="ECO:0000313" key="4">
    <source>
        <dbReference type="EMBL" id="AZI71496.1"/>
    </source>
</evidence>
<evidence type="ECO:0000313" key="10">
    <source>
        <dbReference type="Proteomes" id="UP000425128"/>
    </source>
</evidence>
<dbReference type="RefSeq" id="AP_000432.1">
    <property type="nucleotide sequence ID" value="AC_000014.1"/>
</dbReference>
<evidence type="ECO:0000313" key="1">
    <source>
        <dbReference type="EMBL" id="APP94078.1"/>
    </source>
</evidence>
<dbReference type="EMBL" id="MK572875">
    <property type="protein sequence ID" value="QGQ63319.1"/>
    <property type="molecule type" value="Genomic_DNA"/>
</dbReference>
<dbReference type="Proteomes" id="UP000503487">
    <property type="component" value="Segment"/>
</dbReference>
<name>A0A1L5YQQ9_9ADEN</name>
<dbReference type="Proteomes" id="UP000425566">
    <property type="component" value="Segment"/>
</dbReference>
<dbReference type="EMBL" id="MK572847">
    <property type="protein sequence ID" value="QGQ62276.1"/>
    <property type="molecule type" value="Genomic_DNA"/>
</dbReference>
<reference evidence="8 12" key="5">
    <citation type="submission" date="2019-07" db="EMBL/GenBank/DDBJ databases">
        <title>Whole genome of a fowl adenovirus agent of pancreatitis outbreaks in guinea fowl, France, 2019.</title>
        <authorList>
            <person name="Croville G."/>
            <person name="Corrand L."/>
            <person name="Lucas M.-N."/>
            <person name="Le Loc'h G."/>
            <person name="Donnadieu C."/>
            <person name="Lopez-Roques C."/>
            <person name="Manno M."/>
            <person name="Blondel V."/>
            <person name="Delverdier M."/>
            <person name="Guerin J.-L."/>
        </authorList>
    </citation>
    <scope>NUCLEOTIDE SEQUENCE [LARGE SCALE GENOMIC DNA]</scope>
    <source>
        <strain evidence="8 12">FAdV17111</strain>
    </source>
</reference>
<protein>
    <submittedName>
        <fullName evidence="3">ORF17</fullName>
    </submittedName>
</protein>
<organism evidence="2">
    <name type="scientific">Fowl aviadenovirus A</name>
    <dbReference type="NCBI Taxonomy" id="190061"/>
    <lineage>
        <taxon>Viruses</taxon>
        <taxon>Varidnaviria</taxon>
        <taxon>Bamfordvirae</taxon>
        <taxon>Preplasmiviricota</taxon>
        <taxon>Polisuviricotina</taxon>
        <taxon>Pharingeaviricetes</taxon>
        <taxon>Rowavirales</taxon>
        <taxon>Adenoviridae</taxon>
        <taxon>Aviadenovirus</taxon>
        <taxon>Aviadenovirus ventriculi</taxon>
    </lineage>
</organism>
<proteinExistence type="predicted"/>
<dbReference type="Proteomes" id="UP000315070">
    <property type="component" value="Segment"/>
</dbReference>
<dbReference type="KEGG" id="vg:1733471"/>
<evidence type="ECO:0000313" key="6">
    <source>
        <dbReference type="EMBL" id="QGQ62312.1"/>
    </source>
</evidence>
<dbReference type="EMBL" id="MF168407">
    <property type="protein sequence ID" value="ASU56033.1"/>
    <property type="molecule type" value="Genomic_DNA"/>
</dbReference>
<dbReference type="Proteomes" id="UP000315643">
    <property type="component" value="Genome"/>
</dbReference>
<dbReference type="OrthoDB" id="11570at10239"/>